<dbReference type="InterPro" id="IPR001365">
    <property type="entry name" value="A_deaminase_dom"/>
</dbReference>
<keyword evidence="1 5" id="KW-0479">Metal-binding</keyword>
<feature type="domain" description="Adenosine deaminase" evidence="6">
    <location>
        <begin position="4"/>
        <end position="324"/>
    </location>
</feature>
<organism evidence="7 8">
    <name type="scientific">Agromyces tardus</name>
    <dbReference type="NCBI Taxonomy" id="2583849"/>
    <lineage>
        <taxon>Bacteria</taxon>
        <taxon>Bacillati</taxon>
        <taxon>Actinomycetota</taxon>
        <taxon>Actinomycetes</taxon>
        <taxon>Micrococcales</taxon>
        <taxon>Microbacteriaceae</taxon>
        <taxon>Agromyces</taxon>
    </lineage>
</organism>
<evidence type="ECO:0000256" key="4">
    <source>
        <dbReference type="ARBA" id="ARBA00023080"/>
    </source>
</evidence>
<feature type="site" description="Important for catalytic activity" evidence="5">
    <location>
        <position position="213"/>
    </location>
</feature>
<dbReference type="AlphaFoldDB" id="A0A3M8AFU7"/>
<proteinExistence type="inferred from homology"/>
<keyword evidence="8" id="KW-1185">Reference proteome</keyword>
<comment type="catalytic activity">
    <reaction evidence="5">
        <text>adenine + H2O + H(+) = hypoxanthine + NH4(+)</text>
        <dbReference type="Rhea" id="RHEA:23688"/>
        <dbReference type="ChEBI" id="CHEBI:15377"/>
        <dbReference type="ChEBI" id="CHEBI:15378"/>
        <dbReference type="ChEBI" id="CHEBI:16708"/>
        <dbReference type="ChEBI" id="CHEBI:17368"/>
        <dbReference type="ChEBI" id="CHEBI:28938"/>
        <dbReference type="EC" id="3.5.4.2"/>
    </reaction>
</comment>
<name>A0A3M8AFU7_9MICO</name>
<feature type="binding site" evidence="5">
    <location>
        <position position="11"/>
    </location>
    <ligand>
        <name>Zn(2+)</name>
        <dbReference type="ChEBI" id="CHEBI:29105"/>
        <note>catalytic</note>
    </ligand>
</feature>
<keyword evidence="2 5" id="KW-0378">Hydrolase</keyword>
<dbReference type="InterPro" id="IPR006330">
    <property type="entry name" value="Ado/ade_deaminase"/>
</dbReference>
<accession>A0A3M8AFU7</accession>
<dbReference type="Gene3D" id="3.20.20.140">
    <property type="entry name" value="Metal-dependent hydrolases"/>
    <property type="match status" value="1"/>
</dbReference>
<comment type="caution">
    <text evidence="7">The sequence shown here is derived from an EMBL/GenBank/DDBJ whole genome shotgun (WGS) entry which is preliminary data.</text>
</comment>
<dbReference type="GO" id="GO:0008270">
    <property type="term" value="F:zinc ion binding"/>
    <property type="evidence" value="ECO:0007669"/>
    <property type="project" value="UniProtKB-UniRule"/>
</dbReference>
<dbReference type="InterPro" id="IPR032466">
    <property type="entry name" value="Metal_Hydrolase"/>
</dbReference>
<dbReference type="NCBIfam" id="NF006850">
    <property type="entry name" value="PRK09358.1-6"/>
    <property type="match status" value="1"/>
</dbReference>
<dbReference type="InterPro" id="IPR028892">
    <property type="entry name" value="ADE"/>
</dbReference>
<dbReference type="Pfam" id="PF00962">
    <property type="entry name" value="A_deaminase"/>
    <property type="match status" value="1"/>
</dbReference>
<comment type="similarity">
    <text evidence="5">Belongs to the metallo-dependent hydrolases superfamily. Adenosine and AMP deaminases family. Adenine deaminase type 2 subfamily.</text>
</comment>
<evidence type="ECO:0000256" key="5">
    <source>
        <dbReference type="HAMAP-Rule" id="MF_01962"/>
    </source>
</evidence>
<feature type="binding site" evidence="5">
    <location>
        <position position="271"/>
    </location>
    <ligand>
        <name>substrate</name>
    </ligand>
</feature>
<sequence>MRLPVAELHLHLEGTLEPEFIMDAAARNGVVLPWRSLEELRSKYRFTDLQSFLDLLYVNLEVLHTRDDFEQMTRSYLRRAAAAGVRHAEASTDIQAHTRRGIPIEVVVDGVRAALDTSEDDYGITTKLIISFLRDRSPDEAVDVLTRLLASGARFDGIGLDSAEVGFPPSLFVGLYDLARANGLHVVAHAGEEGPPQYVADSLDLLQVERIDHGNRSLEDAHLVARLVAEQIPLTVCPLSNVRLRVVDDLEQHPIRRMLAHGLNVSVHSDDPAYFGGYIDDNIDAIVDRCGVTNDELARLARNSIDASFLDAEGKARLHSEVDVWSEAHSPAR</sequence>
<dbReference type="RefSeq" id="WP_122936669.1">
    <property type="nucleotide sequence ID" value="NZ_JBHSNT010000007.1"/>
</dbReference>
<dbReference type="GO" id="GO:0043103">
    <property type="term" value="P:hypoxanthine salvage"/>
    <property type="evidence" value="ECO:0007669"/>
    <property type="project" value="UniProtKB-UniRule"/>
</dbReference>
<dbReference type="PANTHER" id="PTHR43114">
    <property type="entry name" value="ADENINE DEAMINASE"/>
    <property type="match status" value="1"/>
</dbReference>
<evidence type="ECO:0000256" key="3">
    <source>
        <dbReference type="ARBA" id="ARBA00022833"/>
    </source>
</evidence>
<feature type="binding site" evidence="5">
    <location>
        <position position="9"/>
    </location>
    <ligand>
        <name>Zn(2+)</name>
        <dbReference type="ChEBI" id="CHEBI:29105"/>
        <note>catalytic</note>
    </ligand>
</feature>
<dbReference type="PANTHER" id="PTHR43114:SF6">
    <property type="entry name" value="ADENINE DEAMINASE"/>
    <property type="match status" value="1"/>
</dbReference>
<dbReference type="GO" id="GO:0000034">
    <property type="term" value="F:adenine deaminase activity"/>
    <property type="evidence" value="ECO:0007669"/>
    <property type="project" value="UniProtKB-UniRule"/>
</dbReference>
<keyword evidence="4 5" id="KW-0546">Nucleotide metabolism</keyword>
<protein>
    <recommendedName>
        <fullName evidence="5">Adenine deaminase</fullName>
        <shortName evidence="5">ADE</shortName>
        <ecNumber evidence="5">3.5.4.2</ecNumber>
    </recommendedName>
    <alternativeName>
        <fullName evidence="5">Adenine aminohydrolase</fullName>
        <shortName evidence="5">AAH</shortName>
    </alternativeName>
</protein>
<comment type="cofactor">
    <cofactor evidence="5">
        <name>Zn(2+)</name>
        <dbReference type="ChEBI" id="CHEBI:29105"/>
    </cofactor>
    <text evidence="5">Binds 1 zinc ion per subunit.</text>
</comment>
<dbReference type="EMBL" id="RHHB01000012">
    <property type="protein sequence ID" value="RNB50000.1"/>
    <property type="molecule type" value="Genomic_DNA"/>
</dbReference>
<dbReference type="EC" id="3.5.4.2" evidence="5"/>
<feature type="binding site" evidence="5">
    <location>
        <position position="270"/>
    </location>
    <ligand>
        <name>Zn(2+)</name>
        <dbReference type="ChEBI" id="CHEBI:29105"/>
        <note>catalytic</note>
    </ligand>
</feature>
<evidence type="ECO:0000256" key="2">
    <source>
        <dbReference type="ARBA" id="ARBA00022801"/>
    </source>
</evidence>
<dbReference type="SUPFAM" id="SSF51556">
    <property type="entry name" value="Metallo-dependent hydrolases"/>
    <property type="match status" value="1"/>
</dbReference>
<feature type="active site" description="Proton donor" evidence="5">
    <location>
        <position position="192"/>
    </location>
</feature>
<evidence type="ECO:0000259" key="6">
    <source>
        <dbReference type="Pfam" id="PF00962"/>
    </source>
</evidence>
<evidence type="ECO:0000256" key="1">
    <source>
        <dbReference type="ARBA" id="ARBA00022723"/>
    </source>
</evidence>
<dbReference type="GO" id="GO:0009117">
    <property type="term" value="P:nucleotide metabolic process"/>
    <property type="evidence" value="ECO:0007669"/>
    <property type="project" value="UniProtKB-KW"/>
</dbReference>
<evidence type="ECO:0000313" key="7">
    <source>
        <dbReference type="EMBL" id="RNB50000.1"/>
    </source>
</evidence>
<dbReference type="GO" id="GO:0006146">
    <property type="term" value="P:adenine catabolic process"/>
    <property type="evidence" value="ECO:0007669"/>
    <property type="project" value="UniProtKB-UniRule"/>
</dbReference>
<dbReference type="NCBIfam" id="TIGR01430">
    <property type="entry name" value="aden_deam"/>
    <property type="match status" value="1"/>
</dbReference>
<gene>
    <name evidence="7" type="ORF">EDM22_08685</name>
</gene>
<comment type="function">
    <text evidence="5">Catalyzes the hydrolytic deamination of adenine to hypoxanthine. Plays an important role in the purine salvage pathway and in nitrogen catabolism.</text>
</comment>
<dbReference type="OrthoDB" id="105475at2"/>
<dbReference type="Proteomes" id="UP000275048">
    <property type="component" value="Unassembled WGS sequence"/>
</dbReference>
<dbReference type="HAMAP" id="MF_01962">
    <property type="entry name" value="Adenine_deaminase"/>
    <property type="match status" value="1"/>
</dbReference>
<evidence type="ECO:0000313" key="8">
    <source>
        <dbReference type="Proteomes" id="UP000275048"/>
    </source>
</evidence>
<dbReference type="GO" id="GO:0005829">
    <property type="term" value="C:cytosol"/>
    <property type="evidence" value="ECO:0007669"/>
    <property type="project" value="TreeGrafter"/>
</dbReference>
<keyword evidence="3 5" id="KW-0862">Zinc</keyword>
<dbReference type="CDD" id="cd01320">
    <property type="entry name" value="ADA"/>
    <property type="match status" value="1"/>
</dbReference>
<feature type="binding site" evidence="5">
    <location>
        <position position="189"/>
    </location>
    <ligand>
        <name>Zn(2+)</name>
        <dbReference type="ChEBI" id="CHEBI:29105"/>
        <note>catalytic</note>
    </ligand>
</feature>
<reference evidence="7 8" key="1">
    <citation type="submission" date="2018-10" db="EMBL/GenBank/DDBJ databases">
        <title>Isolation, diversity and antibacterial activity of antinobacteria from the wheat rhizosphere soil.</title>
        <authorList>
            <person name="Sun T."/>
        </authorList>
    </citation>
    <scope>NUCLEOTIDE SEQUENCE [LARGE SCALE GENOMIC DNA]</scope>
    <source>
        <strain evidence="7 8">SJ-23</strain>
    </source>
</reference>